<dbReference type="PROSITE" id="PS50280">
    <property type="entry name" value="SET"/>
    <property type="match status" value="1"/>
</dbReference>
<reference evidence="5 6" key="1">
    <citation type="submission" date="2020-02" db="EMBL/GenBank/DDBJ databases">
        <authorList>
            <person name="Ma Q."/>
            <person name="Huang Y."/>
            <person name="Song X."/>
            <person name="Pei D."/>
        </authorList>
    </citation>
    <scope>NUCLEOTIDE SEQUENCE [LARGE SCALE GENOMIC DNA]</scope>
    <source>
        <strain evidence="5">Sxm20200214</strain>
        <tissue evidence="5">Leaf</tissue>
    </source>
</reference>
<keyword evidence="1" id="KW-0489">Methyltransferase</keyword>
<dbReference type="FunFam" id="3.90.1410.10:FF:000011">
    <property type="entry name" value="Transcription factor, E2F and DP-related"/>
    <property type="match status" value="1"/>
</dbReference>
<dbReference type="InterPro" id="IPR036464">
    <property type="entry name" value="Rubisco_LSMT_subst-bd_sf"/>
</dbReference>
<keyword evidence="2" id="KW-0808">Transferase</keyword>
<dbReference type="InterPro" id="IPR046341">
    <property type="entry name" value="SET_dom_sf"/>
</dbReference>
<dbReference type="OrthoDB" id="341421at2759"/>
<protein>
    <recommendedName>
        <fullName evidence="4">SET domain-containing protein</fullName>
    </recommendedName>
</protein>
<dbReference type="InterPro" id="IPR050600">
    <property type="entry name" value="SETD3_SETD6_MTase"/>
</dbReference>
<keyword evidence="3" id="KW-0949">S-adenosyl-L-methionine</keyword>
<name>A0A8X7U6B7_BRACI</name>
<accession>A0A8X7U6B7</accession>
<evidence type="ECO:0000259" key="4">
    <source>
        <dbReference type="PROSITE" id="PS50280"/>
    </source>
</evidence>
<feature type="domain" description="SET" evidence="4">
    <location>
        <begin position="156"/>
        <end position="373"/>
    </location>
</feature>
<evidence type="ECO:0000313" key="5">
    <source>
        <dbReference type="EMBL" id="KAG2266864.1"/>
    </source>
</evidence>
<dbReference type="EMBL" id="JAAMPC010000014">
    <property type="protein sequence ID" value="KAG2266864.1"/>
    <property type="molecule type" value="Genomic_DNA"/>
</dbReference>
<dbReference type="PANTHER" id="PTHR13271:SF103">
    <property type="entry name" value="N-METHYLTRANSFERASE DOMAIN AND SET DOMAIN CONTAINING PROTEIN-RELATED"/>
    <property type="match status" value="1"/>
</dbReference>
<dbReference type="PANTHER" id="PTHR13271">
    <property type="entry name" value="UNCHARACTERIZED PUTATIVE METHYLTRANSFERASE"/>
    <property type="match status" value="1"/>
</dbReference>
<dbReference type="CDD" id="cd10527">
    <property type="entry name" value="SET_LSMT"/>
    <property type="match status" value="1"/>
</dbReference>
<comment type="caution">
    <text evidence="5">The sequence shown here is derived from an EMBL/GenBank/DDBJ whole genome shotgun (WGS) entry which is preliminary data.</text>
</comment>
<keyword evidence="6" id="KW-1185">Reference proteome</keyword>
<evidence type="ECO:0000256" key="1">
    <source>
        <dbReference type="ARBA" id="ARBA00022603"/>
    </source>
</evidence>
<dbReference type="Gene3D" id="3.90.1420.10">
    <property type="entry name" value="Rubisco LSMT, substrate-binding domain"/>
    <property type="match status" value="1"/>
</dbReference>
<dbReference type="SUPFAM" id="SSF82199">
    <property type="entry name" value="SET domain"/>
    <property type="match status" value="1"/>
</dbReference>
<sequence>MSETTVELCLELSEDDPFYQHKKKLLSSKGLGVKETVSLSGPLSQELLNAALEKLLQFGRIVNLDKVEVYFGDDACTPAGVDSVRNEISALTWIFSLIPTSSCKPQTLEAALREAVEVRIGEVVGAEEKEARVDDSYRCEKEIILVKWGQRNGVKTKLQIAQIDGYGRGAIATEDLKFGDVALEIPISSIISEEHVYNSDMHQILEKIDGMTSETMMLLWTMREKHNHESKFKPYFDSLQESFCTGLSFGVDAIMVLDGTLLLDEIMQSKEVLRERYDELIPLLSSHKNVFPPEMYTWEHYLWACELYYSNSMQIKFPDGKLKTCLIPVAGFLNHSTCPHIVKYGKVDLETSSLKFPVSRPCNKGEQCYLSYGNYSSSHLLTFYGFLPKGDNPYDIIPLDVDVIHDDDDDDDDDDEDMESESSWTTHMLRGTWLSSNHNIFHYGLPTPLLNYLRRAHGLIHHSETDLWENLEVEMGVLENLKSTFDDMMQNLGDADPMDRENVEWDVEMAMEFKERQRKIVSSILDSCSAGIKMVQEAITKPPV</sequence>
<dbReference type="Proteomes" id="UP000886595">
    <property type="component" value="Unassembled WGS sequence"/>
</dbReference>
<dbReference type="Gene3D" id="3.90.1410.10">
    <property type="entry name" value="set domain protein methyltransferase, domain 1"/>
    <property type="match status" value="1"/>
</dbReference>
<dbReference type="GO" id="GO:0016279">
    <property type="term" value="F:protein-lysine N-methyltransferase activity"/>
    <property type="evidence" value="ECO:0007669"/>
    <property type="project" value="TreeGrafter"/>
</dbReference>
<evidence type="ECO:0000313" key="6">
    <source>
        <dbReference type="Proteomes" id="UP000886595"/>
    </source>
</evidence>
<dbReference type="GO" id="GO:0032259">
    <property type="term" value="P:methylation"/>
    <property type="evidence" value="ECO:0007669"/>
    <property type="project" value="UniProtKB-KW"/>
</dbReference>
<evidence type="ECO:0000256" key="2">
    <source>
        <dbReference type="ARBA" id="ARBA00022679"/>
    </source>
</evidence>
<dbReference type="InterPro" id="IPR001214">
    <property type="entry name" value="SET_dom"/>
</dbReference>
<organism evidence="5 6">
    <name type="scientific">Brassica carinata</name>
    <name type="common">Ethiopian mustard</name>
    <name type="synonym">Abyssinian cabbage</name>
    <dbReference type="NCBI Taxonomy" id="52824"/>
    <lineage>
        <taxon>Eukaryota</taxon>
        <taxon>Viridiplantae</taxon>
        <taxon>Streptophyta</taxon>
        <taxon>Embryophyta</taxon>
        <taxon>Tracheophyta</taxon>
        <taxon>Spermatophyta</taxon>
        <taxon>Magnoliopsida</taxon>
        <taxon>eudicotyledons</taxon>
        <taxon>Gunneridae</taxon>
        <taxon>Pentapetalae</taxon>
        <taxon>rosids</taxon>
        <taxon>malvids</taxon>
        <taxon>Brassicales</taxon>
        <taxon>Brassicaceae</taxon>
        <taxon>Brassiceae</taxon>
        <taxon>Brassica</taxon>
    </lineage>
</organism>
<dbReference type="AlphaFoldDB" id="A0A8X7U6B7"/>
<proteinExistence type="predicted"/>
<gene>
    <name evidence="5" type="ORF">Bca52824_073943</name>
</gene>
<evidence type="ECO:0000256" key="3">
    <source>
        <dbReference type="ARBA" id="ARBA00022691"/>
    </source>
</evidence>